<dbReference type="AlphaFoldDB" id="G7V6Z0"/>
<accession>G7V6Z0</accession>
<name>G7V6Z0_THELD</name>
<organism evidence="1 2">
    <name type="scientific">Thermovirga lienii (strain ATCC BAA-1197 / DSM 17291 / Cas60314)</name>
    <dbReference type="NCBI Taxonomy" id="580340"/>
    <lineage>
        <taxon>Bacteria</taxon>
        <taxon>Thermotogati</taxon>
        <taxon>Synergistota</taxon>
        <taxon>Synergistia</taxon>
        <taxon>Synergistales</taxon>
        <taxon>Thermovirgaceae</taxon>
        <taxon>Thermovirga</taxon>
    </lineage>
</organism>
<dbReference type="Gene3D" id="3.40.630.50">
    <property type="entry name" value="AF0625-like"/>
    <property type="match status" value="1"/>
</dbReference>
<sequence>MSKKAVFFFCVREPFHYVARGVFERLKEELPLDETSMEIDGYPVLQYEDACGDQFLFCRQNALISYEFERYLPTLRECFVDADVAIEVNWHEGDKAPDKILTVHTIGDVERGIFSPADSRLVKGLVTALEKERLKAGLEEFSVMTEGTHWTGSYKGQDPELLKEFPVPMVDLEIGSAPSSWDHKEAICALARGLLGVFSWKDPLVDVLCVGGVHFERAFSDVTIDSNMHIGISHILPNHWLVSGAYDDEKEGPLKLKAALNSIRGNVRAIVYHEGIKSSIKRACRQLAEKEGILALRHKKLKDPEVLNVIL</sequence>
<gene>
    <name evidence="1" type="ordered locus">Tlie_1453</name>
</gene>
<dbReference type="EMBL" id="CP003096">
    <property type="protein sequence ID" value="AER67179.1"/>
    <property type="molecule type" value="Genomic_DNA"/>
</dbReference>
<evidence type="ECO:0000313" key="2">
    <source>
        <dbReference type="Proteomes" id="UP000005868"/>
    </source>
</evidence>
<protein>
    <recommendedName>
        <fullName evidence="3">D-aminoacyl-tRNA deacylase</fullName>
    </recommendedName>
</protein>
<dbReference type="STRING" id="580340.Tlie_1453"/>
<dbReference type="OrthoDB" id="9062299at2"/>
<proteinExistence type="predicted"/>
<dbReference type="SUPFAM" id="SSF142535">
    <property type="entry name" value="AF0625-like"/>
    <property type="match status" value="1"/>
</dbReference>
<dbReference type="Gene3D" id="3.40.50.10700">
    <property type="entry name" value="AF0625-like"/>
    <property type="match status" value="1"/>
</dbReference>
<dbReference type="Proteomes" id="UP000005868">
    <property type="component" value="Chromosome"/>
</dbReference>
<evidence type="ECO:0008006" key="3">
    <source>
        <dbReference type="Google" id="ProtNLM"/>
    </source>
</evidence>
<dbReference type="eggNOG" id="COG1650">
    <property type="taxonomic scope" value="Bacteria"/>
</dbReference>
<evidence type="ECO:0000313" key="1">
    <source>
        <dbReference type="EMBL" id="AER67179.1"/>
    </source>
</evidence>
<reference evidence="1 2" key="2">
    <citation type="journal article" date="2012" name="Stand. Genomic Sci.">
        <title>Genome sequence of the moderately thermophilic, amino-acid-degrading and sulfur-reducing bacterium Thermovirga lienii type strain (Cas60314(T)).</title>
        <authorList>
            <person name="Goker M."/>
            <person name="Saunders E."/>
            <person name="Lapidus A."/>
            <person name="Nolan M."/>
            <person name="Lucas S."/>
            <person name="Hammon N."/>
            <person name="Deshpande S."/>
            <person name="Cheng J.F."/>
            <person name="Han C."/>
            <person name="Tapia R."/>
            <person name="Goodwin L.A."/>
            <person name="Pitluck S."/>
            <person name="Liolios K."/>
            <person name="Mavromatis K."/>
            <person name="Pagani I."/>
            <person name="Ivanova N."/>
            <person name="Mikhailova N."/>
            <person name="Pati A."/>
            <person name="Chen A."/>
            <person name="Palaniappan K."/>
            <person name="Land M."/>
            <person name="Chang Y.J."/>
            <person name="Jeffries C.D."/>
            <person name="Brambilla E.M."/>
            <person name="Rohde M."/>
            <person name="Spring S."/>
            <person name="Detter J.C."/>
            <person name="Woyke T."/>
            <person name="Bristow J."/>
            <person name="Eisen J.A."/>
            <person name="Markowitz V."/>
            <person name="Hugenholtz P."/>
            <person name="Kyrpides N.C."/>
            <person name="Klenk H.P."/>
        </authorList>
    </citation>
    <scope>NUCLEOTIDE SEQUENCE [LARGE SCALE GENOMIC DNA]</scope>
    <source>
        <strain evidence="2">ATCC BAA-1197 / DSM 17291 / Cas60314</strain>
    </source>
</reference>
<dbReference type="InterPro" id="IPR007508">
    <property type="entry name" value="DtdA"/>
</dbReference>
<keyword evidence="2" id="KW-1185">Reference proteome</keyword>
<dbReference type="Pfam" id="PF04414">
    <property type="entry name" value="tRNA_deacylase"/>
    <property type="match status" value="1"/>
</dbReference>
<dbReference type="HOGENOM" id="CLU_920216_0_0_0"/>
<dbReference type="GO" id="GO:0051499">
    <property type="term" value="F:D-aminoacyl-tRNA deacylase activity"/>
    <property type="evidence" value="ECO:0007669"/>
    <property type="project" value="InterPro"/>
</dbReference>
<reference evidence="2" key="1">
    <citation type="submission" date="2011-10" db="EMBL/GenBank/DDBJ databases">
        <title>The complete genome of chromosome of Thermovirga lienii DSM 17291.</title>
        <authorList>
            <consortium name="US DOE Joint Genome Institute (JGI-PGF)"/>
            <person name="Lucas S."/>
            <person name="Copeland A."/>
            <person name="Lapidus A."/>
            <person name="Glavina del Rio T."/>
            <person name="Dalin E."/>
            <person name="Tice H."/>
            <person name="Bruce D."/>
            <person name="Goodwin L."/>
            <person name="Pitluck S."/>
            <person name="Peters L."/>
            <person name="Mikhailova N."/>
            <person name="Saunders E."/>
            <person name="Kyrpides N."/>
            <person name="Mavromatis K."/>
            <person name="Ivanova N."/>
            <person name="Last F.I."/>
            <person name="Brettin T."/>
            <person name="Detter J.C."/>
            <person name="Han C."/>
            <person name="Larimer F."/>
            <person name="Land M."/>
            <person name="Hauser L."/>
            <person name="Markowitz V."/>
            <person name="Cheng J.-F."/>
            <person name="Hugenholtz P."/>
            <person name="Woyke T."/>
            <person name="Wu D."/>
            <person name="Spring S."/>
            <person name="Schroeder M."/>
            <person name="Brambilla E.-M."/>
            <person name="Klenk H.-P."/>
            <person name="Eisen J.A."/>
        </authorList>
    </citation>
    <scope>NUCLEOTIDE SEQUENCE [LARGE SCALE GENOMIC DNA]</scope>
    <source>
        <strain evidence="2">ATCC BAA-1197 / DSM 17291 / Cas60314</strain>
    </source>
</reference>
<dbReference type="KEGG" id="tli:Tlie_1453"/>